<reference evidence="3" key="1">
    <citation type="submission" date="2016-09" db="EMBL/GenBank/DDBJ databases">
        <authorList>
            <person name="Greninger A.L."/>
            <person name="Jerome K.R."/>
            <person name="Mcnair B."/>
            <person name="Wallis C."/>
            <person name="Fang F."/>
        </authorList>
    </citation>
    <scope>NUCLEOTIDE SEQUENCE [LARGE SCALE GENOMIC DNA]</scope>
    <source>
        <strain evidence="3">M7</strain>
    </source>
</reference>
<dbReference type="RefSeq" id="WP_069405421.1">
    <property type="nucleotide sequence ID" value="NZ_MIGZ01000059.1"/>
</dbReference>
<dbReference type="OrthoDB" id="9777090at2"/>
<evidence type="ECO:0000313" key="2">
    <source>
        <dbReference type="EMBL" id="ODQ93747.1"/>
    </source>
</evidence>
<accession>A0A1E3RWK7</accession>
<evidence type="ECO:0000259" key="1">
    <source>
        <dbReference type="Pfam" id="PF12146"/>
    </source>
</evidence>
<dbReference type="Proteomes" id="UP000094243">
    <property type="component" value="Unassembled WGS sequence"/>
</dbReference>
<dbReference type="AlphaFoldDB" id="A0A1E3RWK7"/>
<comment type="caution">
    <text evidence="2">The sequence shown here is derived from an EMBL/GenBank/DDBJ whole genome shotgun (WGS) entry which is preliminary data.</text>
</comment>
<gene>
    <name evidence="2" type="ORF">BHQ17_11990</name>
</gene>
<dbReference type="InterPro" id="IPR022742">
    <property type="entry name" value="Hydrolase_4"/>
</dbReference>
<sequence>MRRATVVVFIVTLVATGLLGLIWSQQRRLVYFPSAGPVPSAATVLPSGRDVVIETDDGISLGAWYFPVSGDAPAVLVCNGNGGDRSGRWPLAAALNRMGLSVLLFDYRGYGGNPGRPTEDGLAADARAAQQWLAAQPGVEQLVYFGESLGAAVAVGLAVHQPPAALILRSPFTSLADVAATHYPWLPVRRLLLDRFPSIERIASVRAPLLVIAGDRDDIVPEQLSRRLYEAANEPKRYVLLSGAGHNDQVMLDGAVMLDAIGGFLSSTGVT</sequence>
<organism evidence="2 3">
    <name type="scientific">Mycolicibacterium holsaticum</name>
    <dbReference type="NCBI Taxonomy" id="152142"/>
    <lineage>
        <taxon>Bacteria</taxon>
        <taxon>Bacillati</taxon>
        <taxon>Actinomycetota</taxon>
        <taxon>Actinomycetes</taxon>
        <taxon>Mycobacteriales</taxon>
        <taxon>Mycobacteriaceae</taxon>
        <taxon>Mycolicibacterium</taxon>
    </lineage>
</organism>
<evidence type="ECO:0000313" key="3">
    <source>
        <dbReference type="Proteomes" id="UP000094243"/>
    </source>
</evidence>
<dbReference type="EMBL" id="MIGZ01000059">
    <property type="protein sequence ID" value="ODQ93747.1"/>
    <property type="molecule type" value="Genomic_DNA"/>
</dbReference>
<dbReference type="SUPFAM" id="SSF53474">
    <property type="entry name" value="alpha/beta-Hydrolases"/>
    <property type="match status" value="1"/>
</dbReference>
<dbReference type="PANTHER" id="PTHR12277:SF79">
    <property type="entry name" value="XAA-PRO DIPEPTIDYL-PEPTIDASE-RELATED"/>
    <property type="match status" value="1"/>
</dbReference>
<dbReference type="PANTHER" id="PTHR12277">
    <property type="entry name" value="ALPHA/BETA HYDROLASE DOMAIN-CONTAINING PROTEIN"/>
    <property type="match status" value="1"/>
</dbReference>
<keyword evidence="3" id="KW-1185">Reference proteome</keyword>
<proteinExistence type="predicted"/>
<protein>
    <recommendedName>
        <fullName evidence="1">Serine aminopeptidase S33 domain-containing protein</fullName>
    </recommendedName>
</protein>
<name>A0A1E3RWK7_9MYCO</name>
<feature type="domain" description="Serine aminopeptidase S33" evidence="1">
    <location>
        <begin position="74"/>
        <end position="178"/>
    </location>
</feature>
<dbReference type="Gene3D" id="3.40.50.1820">
    <property type="entry name" value="alpha/beta hydrolase"/>
    <property type="match status" value="1"/>
</dbReference>
<dbReference type="Pfam" id="PF12146">
    <property type="entry name" value="Hydrolase_4"/>
    <property type="match status" value="1"/>
</dbReference>
<dbReference type="InterPro" id="IPR029058">
    <property type="entry name" value="AB_hydrolase_fold"/>
</dbReference>